<keyword evidence="6" id="KW-1185">Reference proteome</keyword>
<keyword evidence="2 3" id="KW-0175">Coiled coil</keyword>
<comment type="similarity">
    <text evidence="1">Belongs to the SLAIN motif-containing family.</text>
</comment>
<comment type="caution">
    <text evidence="5">The sequence shown here is derived from an EMBL/GenBank/DDBJ whole genome shotgun (WGS) entry which is preliminary data.</text>
</comment>
<dbReference type="InterPro" id="IPR026179">
    <property type="entry name" value="Slain"/>
</dbReference>
<name>A0A4Z2BNZ8_9TELE</name>
<dbReference type="Proteomes" id="UP000516260">
    <property type="component" value="Chromosome 2"/>
</dbReference>
<feature type="region of interest" description="Disordered" evidence="4">
    <location>
        <begin position="401"/>
        <end position="433"/>
    </location>
</feature>
<feature type="region of interest" description="Disordered" evidence="4">
    <location>
        <begin position="200"/>
        <end position="220"/>
    </location>
</feature>
<proteinExistence type="inferred from homology"/>
<evidence type="ECO:0000256" key="4">
    <source>
        <dbReference type="SAM" id="MobiDB-lite"/>
    </source>
</evidence>
<organism evidence="5 6">
    <name type="scientific">Takifugu bimaculatus</name>
    <dbReference type="NCBI Taxonomy" id="433685"/>
    <lineage>
        <taxon>Eukaryota</taxon>
        <taxon>Metazoa</taxon>
        <taxon>Chordata</taxon>
        <taxon>Craniata</taxon>
        <taxon>Vertebrata</taxon>
        <taxon>Euteleostomi</taxon>
        <taxon>Actinopterygii</taxon>
        <taxon>Neopterygii</taxon>
        <taxon>Teleostei</taxon>
        <taxon>Neoteleostei</taxon>
        <taxon>Acanthomorphata</taxon>
        <taxon>Eupercaria</taxon>
        <taxon>Tetraodontiformes</taxon>
        <taxon>Tetradontoidea</taxon>
        <taxon>Tetraodontidae</taxon>
        <taxon>Takifugu</taxon>
    </lineage>
</organism>
<protein>
    <recommendedName>
        <fullName evidence="7">SLAIN motif family member 2</fullName>
    </recommendedName>
</protein>
<feature type="coiled-coil region" evidence="3">
    <location>
        <begin position="10"/>
        <end position="37"/>
    </location>
</feature>
<dbReference type="GO" id="GO:0007020">
    <property type="term" value="P:microtubule nucleation"/>
    <property type="evidence" value="ECO:0007669"/>
    <property type="project" value="TreeGrafter"/>
</dbReference>
<feature type="region of interest" description="Disordered" evidence="4">
    <location>
        <begin position="335"/>
        <end position="370"/>
    </location>
</feature>
<accession>A0A4Z2BNZ8</accession>
<dbReference type="GO" id="GO:0031116">
    <property type="term" value="P:positive regulation of microtubule polymerization"/>
    <property type="evidence" value="ECO:0007669"/>
    <property type="project" value="TreeGrafter"/>
</dbReference>
<dbReference type="EMBL" id="SWLE01000012">
    <property type="protein sequence ID" value="TNM94005.1"/>
    <property type="molecule type" value="Genomic_DNA"/>
</dbReference>
<feature type="compositionally biased region" description="Pro residues" evidence="4">
    <location>
        <begin position="352"/>
        <end position="364"/>
    </location>
</feature>
<evidence type="ECO:0000256" key="2">
    <source>
        <dbReference type="ARBA" id="ARBA00023054"/>
    </source>
</evidence>
<sequence>MPEVDLKNNSLNTEVEVKKLQDLVRKLERQNEQLRSRAGPYALPATGGCRLSSPEETIPYFLAHTDESKMSILDELELLDLSSLSCLDESEETWLYTSSKSPDNKITPLQWCRQVLDQPRSEVSTIAGPITLRQEPAALGRGSFCSPSPCSPGPALLRTSCSTPQASEKLHAPPLLCSPRHPTLQHSLSPVRRELLPSPARRTPTMIPHNSKGGSVSSGPLSPQLSVDCGLGSSDIDDSMVQGYKLQDLMDVQVMARLQEENLRAHRYSSFINPLRCVCVFLCVCMRVCVCVFRVCVHQSCTSVLICSAYRPSPGPSQNIFCRSSQSKLRVPEQFPQRRFWPGRGRRGQRPRPSPAAAPPPRHPPASFSNLQQHKGLQTQIPNLSSFRLLRAAVPFRRVGLSGPGSGTKTKTRTGVWNKTGHSRTSGLQTRFG</sequence>
<evidence type="ECO:0000313" key="6">
    <source>
        <dbReference type="Proteomes" id="UP000516260"/>
    </source>
</evidence>
<dbReference type="PANTHER" id="PTHR22406">
    <property type="entry name" value="NASCENT POLYPEPTIDE-ASSOCIATED COMPLEX SUBUNIT ALPHA, MUSCLE-SPECIFIC FORM"/>
    <property type="match status" value="1"/>
</dbReference>
<dbReference type="GO" id="GO:0031122">
    <property type="term" value="P:cytoplasmic microtubule organization"/>
    <property type="evidence" value="ECO:0007669"/>
    <property type="project" value="TreeGrafter"/>
</dbReference>
<dbReference type="AlphaFoldDB" id="A0A4Z2BNZ8"/>
<gene>
    <name evidence="5" type="ORF">fugu_002181</name>
</gene>
<dbReference type="GO" id="GO:0035371">
    <property type="term" value="C:microtubule plus-end"/>
    <property type="evidence" value="ECO:0007669"/>
    <property type="project" value="TreeGrafter"/>
</dbReference>
<dbReference type="Pfam" id="PF15301">
    <property type="entry name" value="SLAIN"/>
    <property type="match status" value="1"/>
</dbReference>
<evidence type="ECO:0000313" key="5">
    <source>
        <dbReference type="EMBL" id="TNM94005.1"/>
    </source>
</evidence>
<evidence type="ECO:0000256" key="3">
    <source>
        <dbReference type="SAM" id="Coils"/>
    </source>
</evidence>
<dbReference type="PANTHER" id="PTHR22406:SF2">
    <property type="entry name" value="SLAIN MOTIF-CONTAINING PROTEIN 1"/>
    <property type="match status" value="1"/>
</dbReference>
<feature type="compositionally biased region" description="Polar residues" evidence="4">
    <location>
        <begin position="407"/>
        <end position="417"/>
    </location>
</feature>
<evidence type="ECO:0008006" key="7">
    <source>
        <dbReference type="Google" id="ProtNLM"/>
    </source>
</evidence>
<reference evidence="5 6" key="1">
    <citation type="submission" date="2019-04" db="EMBL/GenBank/DDBJ databases">
        <title>The sequence and de novo assembly of Takifugu bimaculatus genome using PacBio and Hi-C technologies.</title>
        <authorList>
            <person name="Xu P."/>
            <person name="Liu B."/>
            <person name="Zhou Z."/>
        </authorList>
    </citation>
    <scope>NUCLEOTIDE SEQUENCE [LARGE SCALE GENOMIC DNA]</scope>
    <source>
        <strain evidence="5">TB-2018</strain>
        <tissue evidence="5">Muscle</tissue>
    </source>
</reference>
<evidence type="ECO:0000256" key="1">
    <source>
        <dbReference type="ARBA" id="ARBA00006652"/>
    </source>
</evidence>
<feature type="compositionally biased region" description="Polar residues" evidence="4">
    <location>
        <begin position="423"/>
        <end position="433"/>
    </location>
</feature>